<comment type="caution">
    <text evidence="1">The sequence shown here is derived from an EMBL/GenBank/DDBJ whole genome shotgun (WGS) entry which is preliminary data.</text>
</comment>
<evidence type="ECO:0000313" key="2">
    <source>
        <dbReference type="Proteomes" id="UP001273209"/>
    </source>
</evidence>
<dbReference type="GeneID" id="87922210"/>
<evidence type="ECO:0000313" key="1">
    <source>
        <dbReference type="EMBL" id="KAK4067377.1"/>
    </source>
</evidence>
<accession>A0AAE1M2M1</accession>
<dbReference type="AlphaFoldDB" id="A0AAE1M2M1"/>
<dbReference type="Proteomes" id="UP001273209">
    <property type="component" value="Unassembled WGS sequence"/>
</dbReference>
<organism evidence="1 2">
    <name type="scientific">Trichoderma aggressivum f. europaeum</name>
    <dbReference type="NCBI Taxonomy" id="173218"/>
    <lineage>
        <taxon>Eukaryota</taxon>
        <taxon>Fungi</taxon>
        <taxon>Dikarya</taxon>
        <taxon>Ascomycota</taxon>
        <taxon>Pezizomycotina</taxon>
        <taxon>Sordariomycetes</taxon>
        <taxon>Hypocreomycetidae</taxon>
        <taxon>Hypocreales</taxon>
        <taxon>Hypocreaceae</taxon>
        <taxon>Trichoderma</taxon>
    </lineage>
</organism>
<protein>
    <submittedName>
        <fullName evidence="1">Uncharacterized protein</fullName>
    </submittedName>
</protein>
<reference evidence="1" key="1">
    <citation type="submission" date="2023-11" db="EMBL/GenBank/DDBJ databases">
        <title>The genome sequences of three competitors of mushroom-forming fungi.</title>
        <authorList>
            <person name="Beijen E."/>
            <person name="Ohm R.A."/>
        </authorList>
    </citation>
    <scope>NUCLEOTIDE SEQUENCE</scope>
    <source>
        <strain evidence="1">CBS 100526</strain>
    </source>
</reference>
<dbReference type="RefSeq" id="XP_062753382.1">
    <property type="nucleotide sequence ID" value="XM_062902305.1"/>
</dbReference>
<sequence>MRASRPLARRAIIEPGRMNACTPSTMDTRIRGKIAARVPKMRFDVGAASVHGEVMAKTRPGSPERPLALAAGAIGQMRDRNGINSAVCFVYKGCD</sequence>
<dbReference type="EMBL" id="JAWRVG010000034">
    <property type="protein sequence ID" value="KAK4067377.1"/>
    <property type="molecule type" value="Genomic_DNA"/>
</dbReference>
<keyword evidence="2" id="KW-1185">Reference proteome</keyword>
<name>A0AAE1M2M1_9HYPO</name>
<proteinExistence type="predicted"/>
<gene>
    <name evidence="1" type="ORF">Triagg1_7557</name>
</gene>